<reference evidence="3" key="1">
    <citation type="journal article" date="2019" name="Int. J. Syst. Evol. Microbiol.">
        <title>The Global Catalogue of Microorganisms (GCM) 10K type strain sequencing project: providing services to taxonomists for standard genome sequencing and annotation.</title>
        <authorList>
            <consortium name="The Broad Institute Genomics Platform"/>
            <consortium name="The Broad Institute Genome Sequencing Center for Infectious Disease"/>
            <person name="Wu L."/>
            <person name="Ma J."/>
        </authorList>
    </citation>
    <scope>NUCLEOTIDE SEQUENCE [LARGE SCALE GENOMIC DNA]</scope>
    <source>
        <strain evidence="3">KCTC 52366</strain>
    </source>
</reference>
<gene>
    <name evidence="2" type="ORF">ACFOGP_04840</name>
</gene>
<comment type="caution">
    <text evidence="2">The sequence shown here is derived from an EMBL/GenBank/DDBJ whole genome shotgun (WGS) entry which is preliminary data.</text>
</comment>
<proteinExistence type="predicted"/>
<name>A0ABV7GNF6_9RHOB</name>
<accession>A0ABV7GNF6</accession>
<keyword evidence="3" id="KW-1185">Reference proteome</keyword>
<keyword evidence="1" id="KW-0812">Transmembrane</keyword>
<feature type="transmembrane region" description="Helical" evidence="1">
    <location>
        <begin position="22"/>
        <end position="43"/>
    </location>
</feature>
<dbReference type="RefSeq" id="WP_275631735.1">
    <property type="nucleotide sequence ID" value="NZ_JARGYD010000002.1"/>
</dbReference>
<evidence type="ECO:0000313" key="3">
    <source>
        <dbReference type="Proteomes" id="UP001595632"/>
    </source>
</evidence>
<organism evidence="2 3">
    <name type="scientific">Psychromarinibacter halotolerans</name>
    <dbReference type="NCBI Taxonomy" id="1775175"/>
    <lineage>
        <taxon>Bacteria</taxon>
        <taxon>Pseudomonadati</taxon>
        <taxon>Pseudomonadota</taxon>
        <taxon>Alphaproteobacteria</taxon>
        <taxon>Rhodobacterales</taxon>
        <taxon>Paracoccaceae</taxon>
        <taxon>Psychromarinibacter</taxon>
    </lineage>
</organism>
<dbReference type="Proteomes" id="UP001595632">
    <property type="component" value="Unassembled WGS sequence"/>
</dbReference>
<evidence type="ECO:0000256" key="1">
    <source>
        <dbReference type="SAM" id="Phobius"/>
    </source>
</evidence>
<dbReference type="EMBL" id="JBHRTB010000010">
    <property type="protein sequence ID" value="MFC3142021.1"/>
    <property type="molecule type" value="Genomic_DNA"/>
</dbReference>
<keyword evidence="1" id="KW-0472">Membrane</keyword>
<protein>
    <submittedName>
        <fullName evidence="2">Uncharacterized protein</fullName>
    </submittedName>
</protein>
<keyword evidence="1" id="KW-1133">Transmembrane helix</keyword>
<sequence>MRSHDDLTALTLDVPPRGTRKAVLSVLAAGSVTIASAFVMMLAA</sequence>
<evidence type="ECO:0000313" key="2">
    <source>
        <dbReference type="EMBL" id="MFC3142021.1"/>
    </source>
</evidence>